<dbReference type="Gene3D" id="1.10.287.110">
    <property type="entry name" value="DnaJ domain"/>
    <property type="match status" value="1"/>
</dbReference>
<organism evidence="3 4">
    <name type="scientific">Rhodosorus marinus</name>
    <dbReference type="NCBI Taxonomy" id="101924"/>
    <lineage>
        <taxon>Eukaryota</taxon>
        <taxon>Rhodophyta</taxon>
        <taxon>Stylonematophyceae</taxon>
        <taxon>Stylonematales</taxon>
        <taxon>Stylonemataceae</taxon>
        <taxon>Rhodosorus</taxon>
    </lineage>
</organism>
<evidence type="ECO:0000256" key="1">
    <source>
        <dbReference type="SAM" id="Coils"/>
    </source>
</evidence>
<sequence>MGFVNSGICFGPKRGRQLSRCATRRVWVCLTYYEVLGVEQGADVRTIKKAYRKEALRNHPDVSKDPGASDKFMQVQEAYKVLSDPKLRSTYDLKIRMGTGAGFGGSKSYGTSNAGNGFKSPWSERDGPFPEDLNDSFGSIFSDLFSTVSKAASDVGSTGTGGIASDFVEFLEKQVGINSNGDGLDDMLKNGTIEELESELSDNVFVLEQLEAREKRLHQELESAERLEIQWRERSQRAGLDFDAKKAAADRAEAFSREQTRDRKKLNQVVSMKEKQKVSIDRIKAKLATMEGEAKAREDVKTATEVARNTVKEERERVKKDVEDELQRMKRELGL</sequence>
<dbReference type="PANTHER" id="PTHR43096">
    <property type="entry name" value="DNAJ HOMOLOG 1, MITOCHONDRIAL-RELATED"/>
    <property type="match status" value="1"/>
</dbReference>
<gene>
    <name evidence="3" type="ORF">NDN08_002526</name>
</gene>
<evidence type="ECO:0000313" key="4">
    <source>
        <dbReference type="Proteomes" id="UP001157974"/>
    </source>
</evidence>
<dbReference type="SUPFAM" id="SSF46565">
    <property type="entry name" value="Chaperone J-domain"/>
    <property type="match status" value="1"/>
</dbReference>
<reference evidence="3 4" key="1">
    <citation type="journal article" date="2023" name="Nat. Commun.">
        <title>Origin of minicircular mitochondrial genomes in red algae.</title>
        <authorList>
            <person name="Lee Y."/>
            <person name="Cho C.H."/>
            <person name="Lee Y.M."/>
            <person name="Park S.I."/>
            <person name="Yang J.H."/>
            <person name="West J.A."/>
            <person name="Bhattacharya D."/>
            <person name="Yoon H.S."/>
        </authorList>
    </citation>
    <scope>NUCLEOTIDE SEQUENCE [LARGE SCALE GENOMIC DNA]</scope>
    <source>
        <strain evidence="3 4">CCMP1338</strain>
        <tissue evidence="3">Whole cell</tissue>
    </source>
</reference>
<dbReference type="PANTHER" id="PTHR43096:SF58">
    <property type="entry name" value="CHAPERONE DNAJ-DOMAIN SUPERFAMILY PROTEIN"/>
    <property type="match status" value="1"/>
</dbReference>
<keyword evidence="1" id="KW-0175">Coiled coil</keyword>
<dbReference type="PRINTS" id="PR00625">
    <property type="entry name" value="JDOMAIN"/>
</dbReference>
<dbReference type="AlphaFoldDB" id="A0AAV8UZQ5"/>
<dbReference type="GO" id="GO:0042026">
    <property type="term" value="P:protein refolding"/>
    <property type="evidence" value="ECO:0007669"/>
    <property type="project" value="TreeGrafter"/>
</dbReference>
<dbReference type="GO" id="GO:0051082">
    <property type="term" value="F:unfolded protein binding"/>
    <property type="evidence" value="ECO:0007669"/>
    <property type="project" value="TreeGrafter"/>
</dbReference>
<dbReference type="Pfam" id="PF00226">
    <property type="entry name" value="DnaJ"/>
    <property type="match status" value="1"/>
</dbReference>
<evidence type="ECO:0000313" key="3">
    <source>
        <dbReference type="EMBL" id="KAJ8906026.1"/>
    </source>
</evidence>
<dbReference type="SMART" id="SM00271">
    <property type="entry name" value="DnaJ"/>
    <property type="match status" value="1"/>
</dbReference>
<dbReference type="EMBL" id="JAMWBK010000004">
    <property type="protein sequence ID" value="KAJ8906026.1"/>
    <property type="molecule type" value="Genomic_DNA"/>
</dbReference>
<proteinExistence type="predicted"/>
<keyword evidence="4" id="KW-1185">Reference proteome</keyword>
<evidence type="ECO:0000259" key="2">
    <source>
        <dbReference type="PROSITE" id="PS50076"/>
    </source>
</evidence>
<name>A0AAV8UZQ5_9RHOD</name>
<dbReference type="GO" id="GO:0005737">
    <property type="term" value="C:cytoplasm"/>
    <property type="evidence" value="ECO:0007669"/>
    <property type="project" value="TreeGrafter"/>
</dbReference>
<accession>A0AAV8UZQ5</accession>
<dbReference type="Proteomes" id="UP001157974">
    <property type="component" value="Unassembled WGS sequence"/>
</dbReference>
<dbReference type="InterPro" id="IPR036869">
    <property type="entry name" value="J_dom_sf"/>
</dbReference>
<dbReference type="CDD" id="cd06257">
    <property type="entry name" value="DnaJ"/>
    <property type="match status" value="1"/>
</dbReference>
<dbReference type="PROSITE" id="PS50076">
    <property type="entry name" value="DNAJ_2"/>
    <property type="match status" value="1"/>
</dbReference>
<dbReference type="InterPro" id="IPR001623">
    <property type="entry name" value="DnaJ_domain"/>
</dbReference>
<feature type="domain" description="J" evidence="2">
    <location>
        <begin position="31"/>
        <end position="95"/>
    </location>
</feature>
<feature type="coiled-coil region" evidence="1">
    <location>
        <begin position="193"/>
        <end position="230"/>
    </location>
</feature>
<comment type="caution">
    <text evidence="3">The sequence shown here is derived from an EMBL/GenBank/DDBJ whole genome shotgun (WGS) entry which is preliminary data.</text>
</comment>
<protein>
    <recommendedName>
        <fullName evidence="2">J domain-containing protein</fullName>
    </recommendedName>
</protein>